<comment type="caution">
    <text evidence="3">The sequence shown here is derived from an EMBL/GenBank/DDBJ whole genome shotgun (WGS) entry which is preliminary data.</text>
</comment>
<dbReference type="Gene3D" id="3.30.870.10">
    <property type="entry name" value="Endonuclease Chain A"/>
    <property type="match status" value="2"/>
</dbReference>
<dbReference type="SUPFAM" id="SSF56024">
    <property type="entry name" value="Phospholipase D/nuclease"/>
    <property type="match status" value="2"/>
</dbReference>
<feature type="domain" description="PLD phosphodiesterase" evidence="2">
    <location>
        <begin position="164"/>
        <end position="191"/>
    </location>
</feature>
<dbReference type="GO" id="GO:0008808">
    <property type="term" value="F:cardiolipin synthase activity"/>
    <property type="evidence" value="ECO:0007669"/>
    <property type="project" value="TreeGrafter"/>
</dbReference>
<feature type="domain" description="PLD phosphodiesterase" evidence="2">
    <location>
        <begin position="359"/>
        <end position="386"/>
    </location>
</feature>
<dbReference type="PROSITE" id="PS50035">
    <property type="entry name" value="PLD"/>
    <property type="match status" value="2"/>
</dbReference>
<dbReference type="Pfam" id="PF13091">
    <property type="entry name" value="PLDc_2"/>
    <property type="match status" value="2"/>
</dbReference>
<reference evidence="3" key="1">
    <citation type="submission" date="2021-01" db="EMBL/GenBank/DDBJ databases">
        <title>Genome sequence of strain Noviherbaspirillum sp. DKR-6.</title>
        <authorList>
            <person name="Chaudhary D.K."/>
        </authorList>
    </citation>
    <scope>NUCLEOTIDE SEQUENCE</scope>
    <source>
        <strain evidence="3">DKR-6</strain>
    </source>
</reference>
<evidence type="ECO:0000313" key="4">
    <source>
        <dbReference type="Proteomes" id="UP000622890"/>
    </source>
</evidence>
<dbReference type="PANTHER" id="PTHR21248">
    <property type="entry name" value="CARDIOLIPIN SYNTHASE"/>
    <property type="match status" value="1"/>
</dbReference>
<dbReference type="CDD" id="cd09110">
    <property type="entry name" value="PLDc_CLS_1"/>
    <property type="match status" value="1"/>
</dbReference>
<evidence type="ECO:0000313" key="3">
    <source>
        <dbReference type="EMBL" id="MBK4738037.1"/>
    </source>
</evidence>
<dbReference type="InterPro" id="IPR001736">
    <property type="entry name" value="PLipase_D/transphosphatidylase"/>
</dbReference>
<dbReference type="EMBL" id="JAEPBG010000016">
    <property type="protein sequence ID" value="MBK4738037.1"/>
    <property type="molecule type" value="Genomic_DNA"/>
</dbReference>
<dbReference type="Proteomes" id="UP000622890">
    <property type="component" value="Unassembled WGS sequence"/>
</dbReference>
<dbReference type="PANTHER" id="PTHR21248:SF22">
    <property type="entry name" value="PHOSPHOLIPASE D"/>
    <property type="match status" value="1"/>
</dbReference>
<dbReference type="AlphaFoldDB" id="A0A934SYF6"/>
<name>A0A934SYF6_9BURK</name>
<dbReference type="InterPro" id="IPR025202">
    <property type="entry name" value="PLD-like_dom"/>
</dbReference>
<proteinExistence type="predicted"/>
<feature type="compositionally biased region" description="Low complexity" evidence="1">
    <location>
        <begin position="243"/>
        <end position="259"/>
    </location>
</feature>
<dbReference type="RefSeq" id="WP_200596908.1">
    <property type="nucleotide sequence ID" value="NZ_JAEPBG010000016.1"/>
</dbReference>
<gene>
    <name evidence="3" type="ORF">JJB74_25725</name>
</gene>
<feature type="region of interest" description="Disordered" evidence="1">
    <location>
        <begin position="235"/>
        <end position="263"/>
    </location>
</feature>
<dbReference type="GO" id="GO:0016020">
    <property type="term" value="C:membrane"/>
    <property type="evidence" value="ECO:0007669"/>
    <property type="project" value="TreeGrafter"/>
</dbReference>
<evidence type="ECO:0000256" key="1">
    <source>
        <dbReference type="SAM" id="MobiDB-lite"/>
    </source>
</evidence>
<keyword evidence="4" id="KW-1185">Reference proteome</keyword>
<evidence type="ECO:0000259" key="2">
    <source>
        <dbReference type="PROSITE" id="PS50035"/>
    </source>
</evidence>
<protein>
    <recommendedName>
        <fullName evidence="2">PLD phosphodiesterase domain-containing protein</fullName>
    </recommendedName>
</protein>
<dbReference type="SMART" id="SM00155">
    <property type="entry name" value="PLDc"/>
    <property type="match status" value="2"/>
</dbReference>
<dbReference type="CDD" id="cd09159">
    <property type="entry name" value="PLDc_ybhO_like_2"/>
    <property type="match status" value="1"/>
</dbReference>
<dbReference type="GO" id="GO:0032049">
    <property type="term" value="P:cardiolipin biosynthetic process"/>
    <property type="evidence" value="ECO:0007669"/>
    <property type="project" value="UniProtKB-ARBA"/>
</dbReference>
<sequence>MMKHRHLKMVISALSGFCVLTMAALLFVVLFEPGLAYRTVTPLPPARDASFTSALAHAVGEAIVQPLETTVFPDGERFYPAELEAIRNAKTSIELEAFIFHKTAVGERFLNELTARARAGVAVRVVVDAVGSLPTPDSFFDRLRAAGGQVVWYQPFRWYTLKHWNNRTHRELLIVDGDTAFIGGAGISSHWDGGTAGLPPWRDLMMRVRGAPARALQSVFFQGWLEASGDILVSPGMPRNEADAPGPSAAADPPDAADPADGHGQALIIGSNPTGGRATRARVMYQLIVDAARSDILIDTPYFVPDRSMRRALLRAVARGVRVTVITPGRHNNHPIARIASRRHYGELIAGGVQIYEYQPGMIHTKLFIADGLWSIVGSTNFDNRSLGLNNEVNLALRDAEVARTLANIATDYLAQSQRISLEAWAARPWSERLLASIGSVLERQE</sequence>
<organism evidence="3 4">
    <name type="scientific">Noviherbaspirillum pedocola</name>
    <dbReference type="NCBI Taxonomy" id="2801341"/>
    <lineage>
        <taxon>Bacteria</taxon>
        <taxon>Pseudomonadati</taxon>
        <taxon>Pseudomonadota</taxon>
        <taxon>Betaproteobacteria</taxon>
        <taxon>Burkholderiales</taxon>
        <taxon>Oxalobacteraceae</taxon>
        <taxon>Noviherbaspirillum</taxon>
    </lineage>
</organism>
<accession>A0A934SYF6</accession>